<reference evidence="1 2" key="1">
    <citation type="journal article" date="2011" name="J. Bacteriol.">
        <title>Genome sequence of the repetitive-sequence-rich Mycoplasma fermentans strain M64.</title>
        <authorList>
            <person name="Shu H.W."/>
            <person name="Liu T.T."/>
            <person name="Chang H.Y."/>
            <person name="Liu Y.M."/>
            <person name="Wu K.M."/>
            <person name="Shu H.Y."/>
            <person name="Tsai S.F."/>
            <person name="Hsiao K.J."/>
            <person name="Hu W.S."/>
            <person name="Ng W.V."/>
        </authorList>
    </citation>
    <scope>NUCLEOTIDE SEQUENCE [LARGE SCALE GENOMIC DNA]</scope>
    <source>
        <strain evidence="1 2">M64</strain>
    </source>
</reference>
<proteinExistence type="predicted"/>
<dbReference type="Proteomes" id="UP000007473">
    <property type="component" value="Chromosome"/>
</dbReference>
<organism evidence="1 2">
    <name type="scientific">Mycoplasmopsis fermentans (strain M64)</name>
    <name type="common">Mycoplasma fermentans</name>
    <dbReference type="NCBI Taxonomy" id="943945"/>
    <lineage>
        <taxon>Bacteria</taxon>
        <taxon>Bacillati</taxon>
        <taxon>Mycoplasmatota</taxon>
        <taxon>Mycoplasmoidales</taxon>
        <taxon>Metamycoplasmataceae</taxon>
        <taxon>Mycoplasmopsis</taxon>
    </lineage>
</organism>
<gene>
    <name evidence="1" type="ordered locus">MfeM64YM_0561</name>
</gene>
<dbReference type="EMBL" id="CP002458">
    <property type="protein sequence ID" value="ADV34559.1"/>
    <property type="molecule type" value="Genomic_DNA"/>
</dbReference>
<dbReference type="KEGG" id="mfm:MfeM64YM_0561"/>
<evidence type="ECO:0000313" key="2">
    <source>
        <dbReference type="Proteomes" id="UP000007473"/>
    </source>
</evidence>
<protein>
    <submittedName>
        <fullName evidence="1">Uncharacterized protein</fullName>
    </submittedName>
</protein>
<name>A0AB32XC82_MYCFM</name>
<evidence type="ECO:0000313" key="1">
    <source>
        <dbReference type="EMBL" id="ADV34559.1"/>
    </source>
</evidence>
<sequence>MISPSFLSSKYSWVKSLTSVLLPLPVLPIIPIF</sequence>
<dbReference type="AlphaFoldDB" id="A0AB32XC82"/>
<accession>A0AB32XC82</accession>